<evidence type="ECO:0000256" key="4">
    <source>
        <dbReference type="ARBA" id="ARBA00022692"/>
    </source>
</evidence>
<feature type="domain" description="ABC transmembrane type-1" evidence="8">
    <location>
        <begin position="65"/>
        <end position="281"/>
    </location>
</feature>
<dbReference type="CDD" id="cd06261">
    <property type="entry name" value="TM_PBP2"/>
    <property type="match status" value="1"/>
</dbReference>
<evidence type="ECO:0000256" key="1">
    <source>
        <dbReference type="ARBA" id="ARBA00004651"/>
    </source>
</evidence>
<accession>A0ABW0I0D4</accession>
<dbReference type="InterPro" id="IPR050809">
    <property type="entry name" value="UgpAE/MalFG_permease"/>
</dbReference>
<evidence type="ECO:0000259" key="8">
    <source>
        <dbReference type="PROSITE" id="PS50928"/>
    </source>
</evidence>
<dbReference type="PANTHER" id="PTHR43227">
    <property type="entry name" value="BLL4140 PROTEIN"/>
    <property type="match status" value="1"/>
</dbReference>
<keyword evidence="10" id="KW-1185">Reference proteome</keyword>
<comment type="similarity">
    <text evidence="7">Belongs to the binding-protein-dependent transport system permease family.</text>
</comment>
<dbReference type="PROSITE" id="PS50928">
    <property type="entry name" value="ABC_TM1"/>
    <property type="match status" value="1"/>
</dbReference>
<comment type="subcellular location">
    <subcellularLocation>
        <location evidence="1 7">Cell membrane</location>
        <topology evidence="1 7">Multi-pass membrane protein</topology>
    </subcellularLocation>
</comment>
<evidence type="ECO:0000256" key="2">
    <source>
        <dbReference type="ARBA" id="ARBA00022448"/>
    </source>
</evidence>
<evidence type="ECO:0000313" key="9">
    <source>
        <dbReference type="EMBL" id="MFC5406253.1"/>
    </source>
</evidence>
<gene>
    <name evidence="9" type="ORF">ACFPOF_26225</name>
</gene>
<dbReference type="Pfam" id="PF00528">
    <property type="entry name" value="BPD_transp_1"/>
    <property type="match status" value="1"/>
</dbReference>
<dbReference type="InterPro" id="IPR035906">
    <property type="entry name" value="MetI-like_sf"/>
</dbReference>
<keyword evidence="6 7" id="KW-0472">Membrane</keyword>
<keyword evidence="4 7" id="KW-0812">Transmembrane</keyword>
<keyword evidence="3" id="KW-1003">Cell membrane</keyword>
<dbReference type="SUPFAM" id="SSF161098">
    <property type="entry name" value="MetI-like"/>
    <property type="match status" value="1"/>
</dbReference>
<evidence type="ECO:0000256" key="7">
    <source>
        <dbReference type="RuleBase" id="RU363032"/>
    </source>
</evidence>
<evidence type="ECO:0000256" key="5">
    <source>
        <dbReference type="ARBA" id="ARBA00022989"/>
    </source>
</evidence>
<sequence>MSIPRRLIPYCFIFPSFLMVGTFLYYPVFTSLFHSFTRWDLASSTWVGLDNYRQLFSDAMFLKSLANQAIFMISDVVKALVFPLVIAELIHLLAGRWTKYLFRTGFSVPLLVPPVVVFLLWQYIYDPNYGLLNQVLDLFGLSEWARPWLGDGGTALWAIVLVNFPFAAGLSFLIYYAEIGNMNKELIEAARMDGAAAWKVFTRIHIPLLVPSIRTITILTLIASMQDFVKILVLTGGGPGDATVVPALVMYDAAFTGSQYGYGAAIGTCLMLIVITITLFNMKFLKSKM</sequence>
<feature type="transmembrane region" description="Helical" evidence="7">
    <location>
        <begin position="260"/>
        <end position="280"/>
    </location>
</feature>
<feature type="transmembrane region" description="Helical" evidence="7">
    <location>
        <begin position="106"/>
        <end position="124"/>
    </location>
</feature>
<dbReference type="RefSeq" id="WP_378138282.1">
    <property type="nucleotide sequence ID" value="NZ_JBHSMI010000052.1"/>
</dbReference>
<dbReference type="Proteomes" id="UP001596113">
    <property type="component" value="Unassembled WGS sequence"/>
</dbReference>
<name>A0ABW0I0D4_9BACL</name>
<dbReference type="EMBL" id="JBHSMI010000052">
    <property type="protein sequence ID" value="MFC5406253.1"/>
    <property type="molecule type" value="Genomic_DNA"/>
</dbReference>
<dbReference type="InterPro" id="IPR000515">
    <property type="entry name" value="MetI-like"/>
</dbReference>
<proteinExistence type="inferred from homology"/>
<evidence type="ECO:0000313" key="10">
    <source>
        <dbReference type="Proteomes" id="UP001596113"/>
    </source>
</evidence>
<dbReference type="Gene3D" id="1.10.3720.10">
    <property type="entry name" value="MetI-like"/>
    <property type="match status" value="1"/>
</dbReference>
<protein>
    <submittedName>
        <fullName evidence="9">Carbohydrate ABC transporter permease</fullName>
    </submittedName>
</protein>
<feature type="transmembrane region" description="Helical" evidence="7">
    <location>
        <begin position="7"/>
        <end position="26"/>
    </location>
</feature>
<evidence type="ECO:0000256" key="3">
    <source>
        <dbReference type="ARBA" id="ARBA00022475"/>
    </source>
</evidence>
<dbReference type="PANTHER" id="PTHR43227:SF8">
    <property type="entry name" value="DIACETYLCHITOBIOSE UPTAKE SYSTEM PERMEASE PROTEIN DASB"/>
    <property type="match status" value="1"/>
</dbReference>
<reference evidence="10" key="1">
    <citation type="journal article" date="2019" name="Int. J. Syst. Evol. Microbiol.">
        <title>The Global Catalogue of Microorganisms (GCM) 10K type strain sequencing project: providing services to taxonomists for standard genome sequencing and annotation.</title>
        <authorList>
            <consortium name="The Broad Institute Genomics Platform"/>
            <consortium name="The Broad Institute Genome Sequencing Center for Infectious Disease"/>
            <person name="Wu L."/>
            <person name="Ma J."/>
        </authorList>
    </citation>
    <scope>NUCLEOTIDE SEQUENCE [LARGE SCALE GENOMIC DNA]</scope>
    <source>
        <strain evidence="10">CGMCC 1.18575</strain>
    </source>
</reference>
<feature type="transmembrane region" description="Helical" evidence="7">
    <location>
        <begin position="69"/>
        <end position="94"/>
    </location>
</feature>
<comment type="caution">
    <text evidence="9">The sequence shown here is derived from an EMBL/GenBank/DDBJ whole genome shotgun (WGS) entry which is preliminary data.</text>
</comment>
<organism evidence="9 10">
    <name type="scientific">Cohnella soli</name>
    <dbReference type="NCBI Taxonomy" id="425005"/>
    <lineage>
        <taxon>Bacteria</taxon>
        <taxon>Bacillati</taxon>
        <taxon>Bacillota</taxon>
        <taxon>Bacilli</taxon>
        <taxon>Bacillales</taxon>
        <taxon>Paenibacillaceae</taxon>
        <taxon>Cohnella</taxon>
    </lineage>
</organism>
<keyword evidence="2 7" id="KW-0813">Transport</keyword>
<evidence type="ECO:0000256" key="6">
    <source>
        <dbReference type="ARBA" id="ARBA00023136"/>
    </source>
</evidence>
<feature type="transmembrane region" description="Helical" evidence="7">
    <location>
        <begin position="155"/>
        <end position="177"/>
    </location>
</feature>
<keyword evidence="5 7" id="KW-1133">Transmembrane helix</keyword>